<protein>
    <submittedName>
        <fullName evidence="6">Cadherin domain-containing protein</fullName>
    </submittedName>
</protein>
<dbReference type="Pfam" id="PF00028">
    <property type="entry name" value="Cadherin"/>
    <property type="match status" value="1"/>
</dbReference>
<evidence type="ECO:0000256" key="2">
    <source>
        <dbReference type="ARBA" id="ARBA00022737"/>
    </source>
</evidence>
<evidence type="ECO:0000313" key="7">
    <source>
        <dbReference type="Proteomes" id="UP000704176"/>
    </source>
</evidence>
<dbReference type="SMART" id="SM00112">
    <property type="entry name" value="CA"/>
    <property type="match status" value="9"/>
</dbReference>
<keyword evidence="4" id="KW-0472">Membrane</keyword>
<dbReference type="InterPro" id="IPR018511">
    <property type="entry name" value="Hemolysin-typ_Ca-bd_CS"/>
</dbReference>
<gene>
    <name evidence="6" type="ORF">K9B37_19220</name>
</gene>
<dbReference type="PROSITE" id="PS50268">
    <property type="entry name" value="CADHERIN_2"/>
    <property type="match status" value="9"/>
</dbReference>
<dbReference type="Pfam" id="PF00353">
    <property type="entry name" value="HemolysinCabind"/>
    <property type="match status" value="1"/>
</dbReference>
<keyword evidence="3" id="KW-0106">Calcium</keyword>
<organism evidence="6 7">
    <name type="scientific">Microvirga puerhi</name>
    <dbReference type="NCBI Taxonomy" id="2876078"/>
    <lineage>
        <taxon>Bacteria</taxon>
        <taxon>Pseudomonadati</taxon>
        <taxon>Pseudomonadota</taxon>
        <taxon>Alphaproteobacteria</taxon>
        <taxon>Hyphomicrobiales</taxon>
        <taxon>Methylobacteriaceae</taxon>
        <taxon>Microvirga</taxon>
    </lineage>
</organism>
<sequence length="1132" mass="116457">TFTIAAAANNPPPAPSGSFNVNEHSAANTVVATLAATDVDGQTIIYTFQGGLNGGTTSADGRFKIVGNTIQVADGNIDVTANDTKSYALQASDGSLTANGNVSITVNNVNTAPSTPVVNGGTAVTINEGAAFSGTLSATDDATPAANLTYSFDTTQAGGGNAGGLFTIVNNQLQVAANALNYETQQTYTVYVRANDGSLTGATQAITVTVGDVNEAATDLTFTGQQTVQAGATGAGANVVLATAVDPDTLNAGFRNNLYKFANGTLTDGKFTIDATTGQIKTNAAITAADVGTKTLSVVAYDAGNGTLTYTENYTFTIAAAANNPPPAPSGSFNVNEHSAANTVVATLAATDVDGQTIIYTFQGGLNGGTTSADGRFKIVGNTIQVADGNIDVTANDTKSYALQASDGSLTANGNVSITVNNVNQLPVSDGVMATNHGTKDAQGNILLNEDAGLGSIATVSAHDTDGGVISFALADTKNGLFSIDSATGVISIADASKLPVTTDTPFNLVVNISDGQGGTTAQAVNVIVKNVEHAPVIDGLSNAQVNEDAGLTTQVGVFSAHDPEDGQAGLVFELKDALGNAADAGGLFAVDATGHLTVAKALPDGVGDQPFTVTLKVSDKNGGPGSLSTFQTFTITVKDVVQGNHAPDNLKLNGGTSVDINENAAFTGNLSAHDSDPGDTTFTWTFDNTVAGNANNLFEIVDDGNGNKQLKLKAGIDFETLPANQKFVMVYMKADDGKPGGVSATQAFKINIADVNEGPDNIRLNAATAVTIAENTPTNTEVGTLTAHDPEGQAVTYSLSDSAGGRFMLDATMTKILVADGTKLDWEALPNGAKYYDIKVVATDTSPDHKSSEQTIRINLSDVDETPTTNHAPSGLSFAATGLTKEYAAAGTLAGTLSASDADHDALSYTLLDNAGGRFMLSGTQILVADGFRLDFEQAKSHNVTVQVTDGHGGVANQTFAIAVNDVNPEVTAGTAGNDVFKGGAKNDRLGGGAGNDKLWGGLGNDQLTGGKGKDTFVFDTKLNKSKNKDLIKDYSVKDDTIWLDNALFKANKTLYAAIKKGTEAKPVKMAAKFFSLDKAKDKDDFFVYDSHKHVLYYDADGSGSKAGVAIATFTNNKALKGFSYKEMLFI</sequence>
<keyword evidence="7" id="KW-1185">Reference proteome</keyword>
<keyword evidence="2" id="KW-0677">Repeat</keyword>
<feature type="domain" description="Cadherin" evidence="5">
    <location>
        <begin position="448"/>
        <end position="538"/>
    </location>
</feature>
<feature type="domain" description="Cadherin" evidence="5">
    <location>
        <begin position="13"/>
        <end position="118"/>
    </location>
</feature>
<dbReference type="EMBL" id="JAIRBM010000017">
    <property type="protein sequence ID" value="MBZ6078393.1"/>
    <property type="molecule type" value="Genomic_DNA"/>
</dbReference>
<dbReference type="RefSeq" id="WP_224315137.1">
    <property type="nucleotide sequence ID" value="NZ_JAIRBM010000017.1"/>
</dbReference>
<dbReference type="InterPro" id="IPR002126">
    <property type="entry name" value="Cadherin-like_dom"/>
</dbReference>
<feature type="domain" description="Cadherin" evidence="5">
    <location>
        <begin position="538"/>
        <end position="650"/>
    </location>
</feature>
<feature type="domain" description="Cadherin" evidence="5">
    <location>
        <begin position="887"/>
        <end position="982"/>
    </location>
</feature>
<dbReference type="PANTHER" id="PTHR24027:SF442">
    <property type="entry name" value="PROTOCADHERIN-15 ISOFORM X1"/>
    <property type="match status" value="1"/>
</dbReference>
<dbReference type="SUPFAM" id="SSF51120">
    <property type="entry name" value="beta-Roll"/>
    <property type="match status" value="1"/>
</dbReference>
<feature type="non-terminal residue" evidence="6">
    <location>
        <position position="1"/>
    </location>
</feature>
<reference evidence="6 7" key="1">
    <citation type="submission" date="2021-09" db="EMBL/GenBank/DDBJ databases">
        <title>The complete genome sequence of a new microorganism.</title>
        <authorList>
            <person name="Zi Z."/>
        </authorList>
    </citation>
    <scope>NUCLEOTIDE SEQUENCE [LARGE SCALE GENOMIC DNA]</scope>
    <source>
        <strain evidence="6 7">WGZ8</strain>
    </source>
</reference>
<accession>A0ABS7VS60</accession>
<evidence type="ECO:0000256" key="4">
    <source>
        <dbReference type="ARBA" id="ARBA00023136"/>
    </source>
</evidence>
<dbReference type="InterPro" id="IPR011049">
    <property type="entry name" value="Serralysin-like_metalloprot_C"/>
</dbReference>
<feature type="domain" description="Cadherin" evidence="5">
    <location>
        <begin position="124"/>
        <end position="222"/>
    </location>
</feature>
<dbReference type="SUPFAM" id="SSF49313">
    <property type="entry name" value="Cadherin-like"/>
    <property type="match status" value="6"/>
</dbReference>
<dbReference type="InterPro" id="IPR015919">
    <property type="entry name" value="Cadherin-like_sf"/>
</dbReference>
<feature type="domain" description="Cadherin" evidence="5">
    <location>
        <begin position="236"/>
        <end position="329"/>
    </location>
</feature>
<dbReference type="PROSITE" id="PS00330">
    <property type="entry name" value="HEMOLYSIN_CALCIUM"/>
    <property type="match status" value="2"/>
</dbReference>
<evidence type="ECO:0000256" key="3">
    <source>
        <dbReference type="ARBA" id="ARBA00022837"/>
    </source>
</evidence>
<feature type="domain" description="Cadherin" evidence="5">
    <location>
        <begin position="327"/>
        <end position="429"/>
    </location>
</feature>
<proteinExistence type="predicted"/>
<feature type="domain" description="Cadherin" evidence="5">
    <location>
        <begin position="653"/>
        <end position="762"/>
    </location>
</feature>
<comment type="subcellular location">
    <subcellularLocation>
        <location evidence="1">Membrane</location>
    </subcellularLocation>
</comment>
<dbReference type="Proteomes" id="UP000704176">
    <property type="component" value="Unassembled WGS sequence"/>
</dbReference>
<comment type="caution">
    <text evidence="6">The sequence shown here is derived from an EMBL/GenBank/DDBJ whole genome shotgun (WGS) entry which is preliminary data.</text>
</comment>
<evidence type="ECO:0000313" key="6">
    <source>
        <dbReference type="EMBL" id="MBZ6078393.1"/>
    </source>
</evidence>
<dbReference type="PANTHER" id="PTHR24027">
    <property type="entry name" value="CADHERIN-23"/>
    <property type="match status" value="1"/>
</dbReference>
<dbReference type="Gene3D" id="2.150.10.10">
    <property type="entry name" value="Serralysin-like metalloprotease, C-terminal"/>
    <property type="match status" value="1"/>
</dbReference>
<evidence type="ECO:0000259" key="5">
    <source>
        <dbReference type="PROSITE" id="PS50268"/>
    </source>
</evidence>
<dbReference type="PRINTS" id="PR00313">
    <property type="entry name" value="CABNDNGRPT"/>
</dbReference>
<dbReference type="InterPro" id="IPR001343">
    <property type="entry name" value="Hemolysn_Ca-bd"/>
</dbReference>
<name>A0ABS7VS60_9HYPH</name>
<evidence type="ECO:0000256" key="1">
    <source>
        <dbReference type="ARBA" id="ARBA00004370"/>
    </source>
</evidence>
<dbReference type="CDD" id="cd11304">
    <property type="entry name" value="Cadherin_repeat"/>
    <property type="match status" value="9"/>
</dbReference>
<feature type="domain" description="Cadherin" evidence="5">
    <location>
        <begin position="765"/>
        <end position="876"/>
    </location>
</feature>
<dbReference type="Gene3D" id="2.60.40.60">
    <property type="entry name" value="Cadherins"/>
    <property type="match status" value="8"/>
</dbReference>
<dbReference type="PRINTS" id="PR00205">
    <property type="entry name" value="CADHERIN"/>
</dbReference>
<dbReference type="InterPro" id="IPR039808">
    <property type="entry name" value="Cadherin"/>
</dbReference>